<protein>
    <submittedName>
        <fullName evidence="9">Chromosome-associated kinesin KIF4-like</fullName>
        <ecNumber evidence="9">3.6.1.15</ecNumber>
    </submittedName>
</protein>
<comment type="caution">
    <text evidence="7">Lacks conserved residue(s) required for the propagation of feature annotation.</text>
</comment>
<reference evidence="9 10" key="1">
    <citation type="journal article" date="2018" name="Sci. Rep.">
        <title>Genomic signatures of local adaptation to the degree of environmental predictability in rotifers.</title>
        <authorList>
            <person name="Franch-Gras L."/>
            <person name="Hahn C."/>
            <person name="Garcia-Roger E.M."/>
            <person name="Carmona M.J."/>
            <person name="Serra M."/>
            <person name="Gomez A."/>
        </authorList>
    </citation>
    <scope>NUCLEOTIDE SEQUENCE [LARGE SCALE GENOMIC DNA]</scope>
    <source>
        <strain evidence="9">HYR1</strain>
    </source>
</reference>
<dbReference type="GO" id="GO:0007018">
    <property type="term" value="P:microtubule-based movement"/>
    <property type="evidence" value="ECO:0007669"/>
    <property type="project" value="InterPro"/>
</dbReference>
<evidence type="ECO:0000256" key="3">
    <source>
        <dbReference type="ARBA" id="ARBA00022741"/>
    </source>
</evidence>
<dbReference type="GO" id="GO:0005524">
    <property type="term" value="F:ATP binding"/>
    <property type="evidence" value="ECO:0007669"/>
    <property type="project" value="UniProtKB-KW"/>
</dbReference>
<sequence length="72" mass="8035">MKMTKDNPLNRTKHVPFKQSKLARLLLDSLGGHSHTVMIVCVSTVDSNMEETICGVKLKAHIYQLTVGTGRR</sequence>
<evidence type="ECO:0000256" key="4">
    <source>
        <dbReference type="ARBA" id="ARBA00022840"/>
    </source>
</evidence>
<accession>A0A3M7SAH1</accession>
<dbReference type="GO" id="GO:0008017">
    <property type="term" value="F:microtubule binding"/>
    <property type="evidence" value="ECO:0007669"/>
    <property type="project" value="InterPro"/>
</dbReference>
<evidence type="ECO:0000313" key="9">
    <source>
        <dbReference type="EMBL" id="RNA32816.1"/>
    </source>
</evidence>
<evidence type="ECO:0000256" key="2">
    <source>
        <dbReference type="ARBA" id="ARBA00022490"/>
    </source>
</evidence>
<dbReference type="EC" id="3.6.1.15" evidence="9"/>
<name>A0A3M7SAH1_BRAPC</name>
<dbReference type="STRING" id="10195.A0A3M7SAH1"/>
<evidence type="ECO:0000256" key="5">
    <source>
        <dbReference type="ARBA" id="ARBA00023054"/>
    </source>
</evidence>
<comment type="caution">
    <text evidence="9">The sequence shown here is derived from an EMBL/GenBank/DDBJ whole genome shotgun (WGS) entry which is preliminary data.</text>
</comment>
<dbReference type="Gene3D" id="1.20.58.1980">
    <property type="match status" value="1"/>
</dbReference>
<dbReference type="PANTHER" id="PTHR47969:SF15">
    <property type="entry name" value="CHROMOSOME-ASSOCIATED KINESIN KIF4A-RELATED"/>
    <property type="match status" value="1"/>
</dbReference>
<evidence type="ECO:0000256" key="1">
    <source>
        <dbReference type="ARBA" id="ARBA00004245"/>
    </source>
</evidence>
<dbReference type="GO" id="GO:0051231">
    <property type="term" value="P:spindle elongation"/>
    <property type="evidence" value="ECO:0007669"/>
    <property type="project" value="TreeGrafter"/>
</dbReference>
<keyword evidence="2" id="KW-0963">Cytoplasm</keyword>
<dbReference type="OrthoDB" id="3176171at2759"/>
<dbReference type="SUPFAM" id="SSF52540">
    <property type="entry name" value="P-loop containing nucleoside triphosphate hydrolases"/>
    <property type="match status" value="1"/>
</dbReference>
<comment type="subcellular location">
    <subcellularLocation>
        <location evidence="1">Cytoplasm</location>
        <location evidence="1">Cytoskeleton</location>
    </subcellularLocation>
</comment>
<dbReference type="Proteomes" id="UP000276133">
    <property type="component" value="Unassembled WGS sequence"/>
</dbReference>
<dbReference type="Pfam" id="PF00225">
    <property type="entry name" value="Kinesin"/>
    <property type="match status" value="1"/>
</dbReference>
<dbReference type="GO" id="GO:0003777">
    <property type="term" value="F:microtubule motor activity"/>
    <property type="evidence" value="ECO:0007669"/>
    <property type="project" value="InterPro"/>
</dbReference>
<keyword evidence="5" id="KW-0175">Coiled coil</keyword>
<evidence type="ECO:0000256" key="7">
    <source>
        <dbReference type="PROSITE-ProRule" id="PRU00283"/>
    </source>
</evidence>
<dbReference type="InterPro" id="IPR027640">
    <property type="entry name" value="Kinesin-like_fam"/>
</dbReference>
<dbReference type="EMBL" id="REGN01001744">
    <property type="protein sequence ID" value="RNA32816.1"/>
    <property type="molecule type" value="Genomic_DNA"/>
</dbReference>
<organism evidence="9 10">
    <name type="scientific">Brachionus plicatilis</name>
    <name type="common">Marine rotifer</name>
    <name type="synonym">Brachionus muelleri</name>
    <dbReference type="NCBI Taxonomy" id="10195"/>
    <lineage>
        <taxon>Eukaryota</taxon>
        <taxon>Metazoa</taxon>
        <taxon>Spiralia</taxon>
        <taxon>Gnathifera</taxon>
        <taxon>Rotifera</taxon>
        <taxon>Eurotatoria</taxon>
        <taxon>Monogononta</taxon>
        <taxon>Pseudotrocha</taxon>
        <taxon>Ploima</taxon>
        <taxon>Brachionidae</taxon>
        <taxon>Brachionus</taxon>
    </lineage>
</organism>
<dbReference type="GO" id="GO:0005875">
    <property type="term" value="C:microtubule associated complex"/>
    <property type="evidence" value="ECO:0007669"/>
    <property type="project" value="TreeGrafter"/>
</dbReference>
<keyword evidence="9" id="KW-0378">Hydrolase</keyword>
<evidence type="ECO:0000256" key="6">
    <source>
        <dbReference type="ARBA" id="ARBA00023212"/>
    </source>
</evidence>
<dbReference type="InterPro" id="IPR027417">
    <property type="entry name" value="P-loop_NTPase"/>
</dbReference>
<evidence type="ECO:0000313" key="10">
    <source>
        <dbReference type="Proteomes" id="UP000276133"/>
    </source>
</evidence>
<comment type="similarity">
    <text evidence="7">Belongs to the TRAFAC class myosin-kinesin ATPase superfamily. Kinesin family.</text>
</comment>
<evidence type="ECO:0000259" key="8">
    <source>
        <dbReference type="PROSITE" id="PS50067"/>
    </source>
</evidence>
<dbReference type="GO" id="GO:0007052">
    <property type="term" value="P:mitotic spindle organization"/>
    <property type="evidence" value="ECO:0007669"/>
    <property type="project" value="TreeGrafter"/>
</dbReference>
<dbReference type="InterPro" id="IPR001752">
    <property type="entry name" value="Kinesin_motor_dom"/>
</dbReference>
<dbReference type="AlphaFoldDB" id="A0A3M7SAH1"/>
<dbReference type="GO" id="GO:0017111">
    <property type="term" value="F:ribonucleoside triphosphate phosphatase activity"/>
    <property type="evidence" value="ECO:0007669"/>
    <property type="project" value="UniProtKB-EC"/>
</dbReference>
<dbReference type="PROSITE" id="PS50067">
    <property type="entry name" value="KINESIN_MOTOR_2"/>
    <property type="match status" value="1"/>
</dbReference>
<keyword evidence="4" id="KW-0067">ATP-binding</keyword>
<feature type="domain" description="Kinesin motor" evidence="8">
    <location>
        <begin position="1"/>
        <end position="65"/>
    </location>
</feature>
<keyword evidence="6" id="KW-0206">Cytoskeleton</keyword>
<keyword evidence="3" id="KW-0547">Nucleotide-binding</keyword>
<dbReference type="PANTHER" id="PTHR47969">
    <property type="entry name" value="CHROMOSOME-ASSOCIATED KINESIN KIF4A-RELATED"/>
    <property type="match status" value="1"/>
</dbReference>
<keyword evidence="10" id="KW-1185">Reference proteome</keyword>
<proteinExistence type="inferred from homology"/>
<gene>
    <name evidence="9" type="ORF">BpHYR1_044304</name>
</gene>